<evidence type="ECO:0000256" key="1">
    <source>
        <dbReference type="SAM" id="Coils"/>
    </source>
</evidence>
<dbReference type="AlphaFoldDB" id="A0A1I2J9Y9"/>
<evidence type="ECO:0000313" key="2">
    <source>
        <dbReference type="EMBL" id="SFF49726.1"/>
    </source>
</evidence>
<dbReference type="STRING" id="1003.SAMN04488541_104229"/>
<proteinExistence type="predicted"/>
<organism evidence="2 3">
    <name type="scientific">Thermoflexibacter ruber</name>
    <dbReference type="NCBI Taxonomy" id="1003"/>
    <lineage>
        <taxon>Bacteria</taxon>
        <taxon>Pseudomonadati</taxon>
        <taxon>Bacteroidota</taxon>
        <taxon>Cytophagia</taxon>
        <taxon>Cytophagales</taxon>
        <taxon>Thermoflexibacteraceae</taxon>
        <taxon>Thermoflexibacter</taxon>
    </lineage>
</organism>
<dbReference type="Gene3D" id="1.20.5.340">
    <property type="match status" value="1"/>
</dbReference>
<dbReference type="OrthoDB" id="597123at2"/>
<reference evidence="2 3" key="1">
    <citation type="submission" date="2016-10" db="EMBL/GenBank/DDBJ databases">
        <authorList>
            <person name="de Groot N.N."/>
        </authorList>
    </citation>
    <scope>NUCLEOTIDE SEQUENCE [LARGE SCALE GENOMIC DNA]</scope>
    <source>
        <strain>GEY</strain>
        <strain evidence="3">DSM 9560</strain>
    </source>
</reference>
<dbReference type="Proteomes" id="UP000199513">
    <property type="component" value="Unassembled WGS sequence"/>
</dbReference>
<accession>A0A1I2J9Y9</accession>
<dbReference type="EMBL" id="FONY01000042">
    <property type="protein sequence ID" value="SFF49726.1"/>
    <property type="molecule type" value="Genomic_DNA"/>
</dbReference>
<dbReference type="PROSITE" id="PS51257">
    <property type="entry name" value="PROKAR_LIPOPROTEIN"/>
    <property type="match status" value="1"/>
</dbReference>
<sequence>MKSLKHFYTFLALLVVIILAGCGNNAETDKLRLQNEELLAQARKDSLYIQSITNEMNELYVNLDSMRAREERIRQMSARMRAGSVSGREGGLSIDESFAEMEKLNAENQRKIASLQAQLKKAGTENALIKKMVEELQKTIADKDKYINDLQIQISDLQQEVEGWKSKYAATEVEKTQVKEELVQTQDVMNTVFYTIGTKKELADRGVIDKRGLFGNIKELNESLDDDKFTKIDMRTVSEIPLGKYKVKRIELLPERPANSFVLEESGENVTLKITNPQVFWKNKYLAVVVK</sequence>
<gene>
    <name evidence="2" type="ORF">SAMN04488541_104229</name>
</gene>
<dbReference type="RefSeq" id="WP_091548968.1">
    <property type="nucleotide sequence ID" value="NZ_FONY01000042.1"/>
</dbReference>
<evidence type="ECO:0008006" key="4">
    <source>
        <dbReference type="Google" id="ProtNLM"/>
    </source>
</evidence>
<name>A0A1I2J9Y9_9BACT</name>
<keyword evidence="1" id="KW-0175">Coiled coil</keyword>
<keyword evidence="3" id="KW-1185">Reference proteome</keyword>
<feature type="coiled-coil region" evidence="1">
    <location>
        <begin position="98"/>
        <end position="174"/>
    </location>
</feature>
<evidence type="ECO:0000313" key="3">
    <source>
        <dbReference type="Proteomes" id="UP000199513"/>
    </source>
</evidence>
<protein>
    <recommendedName>
        <fullName evidence="4">Lipoprotein</fullName>
    </recommendedName>
</protein>